<comment type="similarity">
    <text evidence="14">Belongs to the major facilitator superfamily. Feline leukemia virus subgroup C receptor (TC 2.A.1.28.1) family.</text>
</comment>
<dbReference type="GO" id="GO:0005886">
    <property type="term" value="C:plasma membrane"/>
    <property type="evidence" value="ECO:0007669"/>
    <property type="project" value="UniProtKB-SubCell"/>
</dbReference>
<feature type="transmembrane region" description="Helical" evidence="18">
    <location>
        <begin position="402"/>
        <end position="423"/>
    </location>
</feature>
<feature type="transmembrane region" description="Helical" evidence="18">
    <location>
        <begin position="245"/>
        <end position="263"/>
    </location>
</feature>
<evidence type="ECO:0000256" key="4">
    <source>
        <dbReference type="ARBA" id="ARBA00022553"/>
    </source>
</evidence>
<dbReference type="PANTHER" id="PTHR10924">
    <property type="entry name" value="MAJOR FACILITATOR SUPERFAMILY PROTEIN-RELATED"/>
    <property type="match status" value="1"/>
</dbReference>
<feature type="transmembrane region" description="Helical" evidence="18">
    <location>
        <begin position="315"/>
        <end position="331"/>
    </location>
</feature>
<dbReference type="CDD" id="cd17398">
    <property type="entry name" value="MFS_FLVCR_like"/>
    <property type="match status" value="1"/>
</dbReference>
<comment type="catalytic activity">
    <reaction evidence="11">
        <text>heme b(in) = heme b(out)</text>
        <dbReference type="Rhea" id="RHEA:75443"/>
        <dbReference type="ChEBI" id="CHEBI:60344"/>
    </reaction>
</comment>
<comment type="catalytic activity">
    <reaction evidence="12">
        <text>choline(out) = choline(in)</text>
        <dbReference type="Rhea" id="RHEA:32751"/>
        <dbReference type="ChEBI" id="CHEBI:15354"/>
    </reaction>
</comment>
<evidence type="ECO:0000259" key="19">
    <source>
        <dbReference type="PROSITE" id="PS50850"/>
    </source>
</evidence>
<feature type="transmembrane region" description="Helical" evidence="18">
    <location>
        <begin position="191"/>
        <end position="212"/>
    </location>
</feature>
<accession>A0A9P0B745</accession>
<dbReference type="GO" id="GO:0031966">
    <property type="term" value="C:mitochondrial membrane"/>
    <property type="evidence" value="ECO:0007669"/>
    <property type="project" value="UniProtKB-ARBA"/>
</dbReference>
<keyword evidence="7" id="KW-0265">Erythrocyte maturation</keyword>
<feature type="transmembrane region" description="Helical" evidence="18">
    <location>
        <begin position="337"/>
        <end position="356"/>
    </location>
</feature>
<dbReference type="GO" id="GO:0043249">
    <property type="term" value="P:erythrocyte maturation"/>
    <property type="evidence" value="ECO:0007669"/>
    <property type="project" value="UniProtKB-KW"/>
</dbReference>
<dbReference type="FunFam" id="1.20.1250.20:FF:000184">
    <property type="entry name" value="Feline leukemia virus subgroup C receptor-related protein 1"/>
    <property type="match status" value="1"/>
</dbReference>
<evidence type="ECO:0000256" key="8">
    <source>
        <dbReference type="ARBA" id="ARBA00023136"/>
    </source>
</evidence>
<dbReference type="Proteomes" id="UP001154078">
    <property type="component" value="Chromosome 5"/>
</dbReference>
<evidence type="ECO:0000256" key="9">
    <source>
        <dbReference type="ARBA" id="ARBA00023170"/>
    </source>
</evidence>
<evidence type="ECO:0000256" key="13">
    <source>
        <dbReference type="ARBA" id="ARBA00045087"/>
    </source>
</evidence>
<evidence type="ECO:0000313" key="21">
    <source>
        <dbReference type="Proteomes" id="UP001154078"/>
    </source>
</evidence>
<evidence type="ECO:0000313" key="20">
    <source>
        <dbReference type="EMBL" id="CAH0556495.1"/>
    </source>
</evidence>
<dbReference type="Pfam" id="PF07690">
    <property type="entry name" value="MFS_1"/>
    <property type="match status" value="1"/>
</dbReference>
<dbReference type="SUPFAM" id="SSF103473">
    <property type="entry name" value="MFS general substrate transporter"/>
    <property type="match status" value="1"/>
</dbReference>
<evidence type="ECO:0000256" key="10">
    <source>
        <dbReference type="ARBA" id="ARBA00023180"/>
    </source>
</evidence>
<feature type="domain" description="Major facilitator superfamily (MFS) profile" evidence="19">
    <location>
        <begin position="22"/>
        <end position="427"/>
    </location>
</feature>
<dbReference type="PROSITE" id="PS50850">
    <property type="entry name" value="MFS"/>
    <property type="match status" value="1"/>
</dbReference>
<dbReference type="InterPro" id="IPR011701">
    <property type="entry name" value="MFS"/>
</dbReference>
<evidence type="ECO:0000256" key="6">
    <source>
        <dbReference type="ARBA" id="ARBA00022989"/>
    </source>
</evidence>
<dbReference type="InterPro" id="IPR049680">
    <property type="entry name" value="FLVCR1-2_SLC49-like"/>
</dbReference>
<keyword evidence="4" id="KW-0597">Phosphoprotein</keyword>
<proteinExistence type="inferred from homology"/>
<evidence type="ECO:0000256" key="12">
    <source>
        <dbReference type="ARBA" id="ARBA00036811"/>
    </source>
</evidence>
<keyword evidence="21" id="KW-1185">Reference proteome</keyword>
<evidence type="ECO:0000256" key="18">
    <source>
        <dbReference type="SAM" id="Phobius"/>
    </source>
</evidence>
<feature type="transmembrane region" description="Helical" evidence="18">
    <location>
        <begin position="283"/>
        <end position="303"/>
    </location>
</feature>
<keyword evidence="6 18" id="KW-1133">Transmembrane helix</keyword>
<feature type="transmembrane region" description="Helical" evidence="18">
    <location>
        <begin position="65"/>
        <end position="85"/>
    </location>
</feature>
<evidence type="ECO:0000256" key="2">
    <source>
        <dbReference type="ARBA" id="ARBA00022448"/>
    </source>
</evidence>
<feature type="transmembrane region" description="Helical" evidence="18">
    <location>
        <begin position="25"/>
        <end position="45"/>
    </location>
</feature>
<evidence type="ECO:0000256" key="16">
    <source>
        <dbReference type="ARBA" id="ARBA00068050"/>
    </source>
</evidence>
<sequence>MNTDAENQEAPLPDIKKIKVYKIRWLILGIFVMFSASNALQWIQYSIITSTITKYYNISATWVNWTSMIFMCLYIPFIFPGSYLLDRLGLRNAIIIGTFGTCAGSWIKLCSVDPSRFWVGFLGQSIVALSQVFILSLPARLAAVWFGPSQVSSACSIGVFGNQLGVAVGFLLPTMMVDGTRSTELITKDLFSMFLCVAILTSVILILVLIFFKDAPPTPPSYAQAQQDEQIDFVKSLKNLILNRSYMFLLLAYGINVGIFYAISTLLEQIILKYYPNGTEDSGRIGLVIVLAGMVGSVCCGIVLDKYHRFKETTLAVYAFSLIGMVVYTFTISEGIIVVYLVSAFLGFFMTGLLPVGFELAAELTYPEPEGTSSGLLNAASQVFGIAFTSLYSVILENVNEVWANATMCVMLLIGTILTAFIGKDMRRQAAHLEK</sequence>
<comment type="function">
    <text evidence="15">Uniporter that mediates the transport of extracellular choline and ethanolamine into cells, thereby playing a key role in phospholipid biosynthesis. Choline and ethanolamine are the precursors of phosphatidylcholine and phosphatidylethanolamine, respectively, the two most abundant phospholipids. Transport is not coupled with proton transport and is exclusively driven by the choline (or ethanolamine) gradient across the plasma membrane. Also acts as a heme b transporter that mediates heme efflux from the cytoplasm to the extracellular compartment.</text>
</comment>
<comment type="catalytic activity">
    <reaction evidence="13">
        <text>ethanolamine(in) = ethanolamine(out)</text>
        <dbReference type="Rhea" id="RHEA:32747"/>
        <dbReference type="ChEBI" id="CHEBI:57603"/>
    </reaction>
</comment>
<dbReference type="GO" id="GO:0097037">
    <property type="term" value="P:heme export"/>
    <property type="evidence" value="ECO:0007669"/>
    <property type="project" value="TreeGrafter"/>
</dbReference>
<evidence type="ECO:0000256" key="7">
    <source>
        <dbReference type="ARBA" id="ARBA00023057"/>
    </source>
</evidence>
<evidence type="ECO:0000256" key="14">
    <source>
        <dbReference type="ARBA" id="ARBA00046338"/>
    </source>
</evidence>
<comment type="subcellular location">
    <subcellularLocation>
        <location evidence="1">Cell membrane</location>
        <topology evidence="1">Multi-pass membrane protein</topology>
    </subcellularLocation>
</comment>
<dbReference type="EMBL" id="OV121136">
    <property type="protein sequence ID" value="CAH0556495.1"/>
    <property type="molecule type" value="Genomic_DNA"/>
</dbReference>
<gene>
    <name evidence="20" type="ORF">MELIAE_LOCUS7420</name>
</gene>
<evidence type="ECO:0000256" key="15">
    <source>
        <dbReference type="ARBA" id="ARBA00060240"/>
    </source>
</evidence>
<feature type="transmembrane region" description="Helical" evidence="18">
    <location>
        <begin position="92"/>
        <end position="109"/>
    </location>
</feature>
<feature type="transmembrane region" description="Helical" evidence="18">
    <location>
        <begin position="151"/>
        <end position="171"/>
    </location>
</feature>
<feature type="transmembrane region" description="Helical" evidence="18">
    <location>
        <begin position="376"/>
        <end position="396"/>
    </location>
</feature>
<evidence type="ECO:0000256" key="17">
    <source>
        <dbReference type="ARBA" id="ARBA00080886"/>
    </source>
</evidence>
<name>A0A9P0B745_BRAAE</name>
<dbReference type="GO" id="GO:0006783">
    <property type="term" value="P:heme biosynthetic process"/>
    <property type="evidence" value="ECO:0007669"/>
    <property type="project" value="UniProtKB-ARBA"/>
</dbReference>
<evidence type="ECO:0000256" key="11">
    <source>
        <dbReference type="ARBA" id="ARBA00035075"/>
    </source>
</evidence>
<keyword evidence="2" id="KW-0813">Transport</keyword>
<dbReference type="InterPro" id="IPR020846">
    <property type="entry name" value="MFS_dom"/>
</dbReference>
<dbReference type="AlphaFoldDB" id="A0A9P0B745"/>
<organism evidence="20 21">
    <name type="scientific">Brassicogethes aeneus</name>
    <name type="common">Rape pollen beetle</name>
    <name type="synonym">Meligethes aeneus</name>
    <dbReference type="NCBI Taxonomy" id="1431903"/>
    <lineage>
        <taxon>Eukaryota</taxon>
        <taxon>Metazoa</taxon>
        <taxon>Ecdysozoa</taxon>
        <taxon>Arthropoda</taxon>
        <taxon>Hexapoda</taxon>
        <taxon>Insecta</taxon>
        <taxon>Pterygota</taxon>
        <taxon>Neoptera</taxon>
        <taxon>Endopterygota</taxon>
        <taxon>Coleoptera</taxon>
        <taxon>Polyphaga</taxon>
        <taxon>Cucujiformia</taxon>
        <taxon>Nitidulidae</taxon>
        <taxon>Meligethinae</taxon>
        <taxon>Brassicogethes</taxon>
    </lineage>
</organism>
<dbReference type="GO" id="GO:0015232">
    <property type="term" value="F:heme transmembrane transporter activity"/>
    <property type="evidence" value="ECO:0007669"/>
    <property type="project" value="UniProtKB-ARBA"/>
</dbReference>
<keyword evidence="5 18" id="KW-0812">Transmembrane</keyword>
<keyword evidence="9" id="KW-0675">Receptor</keyword>
<feature type="transmembrane region" description="Helical" evidence="18">
    <location>
        <begin position="121"/>
        <end position="139"/>
    </location>
</feature>
<dbReference type="OrthoDB" id="422206at2759"/>
<dbReference type="GO" id="GO:0020037">
    <property type="term" value="F:heme binding"/>
    <property type="evidence" value="ECO:0007669"/>
    <property type="project" value="TreeGrafter"/>
</dbReference>
<evidence type="ECO:0000256" key="5">
    <source>
        <dbReference type="ARBA" id="ARBA00022692"/>
    </source>
</evidence>
<reference evidence="20" key="1">
    <citation type="submission" date="2021-12" db="EMBL/GenBank/DDBJ databases">
        <authorList>
            <person name="King R."/>
        </authorList>
    </citation>
    <scope>NUCLEOTIDE SEQUENCE</scope>
</reference>
<evidence type="ECO:0000256" key="3">
    <source>
        <dbReference type="ARBA" id="ARBA00022475"/>
    </source>
</evidence>
<dbReference type="PANTHER" id="PTHR10924:SF4">
    <property type="entry name" value="GH15861P"/>
    <property type="match status" value="1"/>
</dbReference>
<protein>
    <recommendedName>
        <fullName evidence="16">Choline/ethanolamine transporter FLVCR1</fullName>
    </recommendedName>
    <alternativeName>
        <fullName evidence="17">Heme transporter FLVCR1</fullName>
    </alternativeName>
</protein>
<keyword evidence="3" id="KW-1003">Cell membrane</keyword>
<evidence type="ECO:0000256" key="1">
    <source>
        <dbReference type="ARBA" id="ARBA00004651"/>
    </source>
</evidence>
<dbReference type="Gene3D" id="1.20.1250.20">
    <property type="entry name" value="MFS general substrate transporter like domains"/>
    <property type="match status" value="2"/>
</dbReference>
<dbReference type="InterPro" id="IPR036259">
    <property type="entry name" value="MFS_trans_sf"/>
</dbReference>
<keyword evidence="10" id="KW-0325">Glycoprotein</keyword>
<keyword evidence="8 18" id="KW-0472">Membrane</keyword>